<keyword evidence="4 14" id="KW-0645">Protease</keyword>
<feature type="domain" description="CUB" evidence="16">
    <location>
        <begin position="370"/>
        <end position="489"/>
    </location>
</feature>
<dbReference type="InterPro" id="IPR035914">
    <property type="entry name" value="Sperma_CUB_dom_sf"/>
</dbReference>
<evidence type="ECO:0000256" key="12">
    <source>
        <dbReference type="PIRNR" id="PIRNR036365"/>
    </source>
</evidence>
<evidence type="ECO:0000256" key="3">
    <source>
        <dbReference type="ARBA" id="ARBA00022536"/>
    </source>
</evidence>
<keyword evidence="10" id="KW-1015">Disulfide bond</keyword>
<keyword evidence="11" id="KW-0325">Glycoprotein</keyword>
<evidence type="ECO:0000256" key="15">
    <source>
        <dbReference type="RuleBase" id="RU361183"/>
    </source>
</evidence>
<evidence type="ECO:0000313" key="18">
    <source>
        <dbReference type="EMBL" id="VDO71811.1"/>
    </source>
</evidence>
<reference evidence="18 19" key="1">
    <citation type="submission" date="2018-11" db="EMBL/GenBank/DDBJ databases">
        <authorList>
            <consortium name="Pathogen Informatics"/>
        </authorList>
    </citation>
    <scope>NUCLEOTIDE SEQUENCE [LARGE SCALE GENOMIC DNA]</scope>
</reference>
<accession>A0A183FJU9</accession>
<evidence type="ECO:0000313" key="19">
    <source>
        <dbReference type="Proteomes" id="UP000050761"/>
    </source>
</evidence>
<dbReference type="GO" id="GO:0005576">
    <property type="term" value="C:extracellular region"/>
    <property type="evidence" value="ECO:0007669"/>
    <property type="project" value="UniProtKB-SubCell"/>
</dbReference>
<dbReference type="GO" id="GO:0004222">
    <property type="term" value="F:metalloendopeptidase activity"/>
    <property type="evidence" value="ECO:0007669"/>
    <property type="project" value="UniProtKB-UniRule"/>
</dbReference>
<keyword evidence="2 12" id="KW-0964">Secreted</keyword>
<keyword evidence="9 14" id="KW-0482">Metalloprotease</keyword>
<comment type="cofactor">
    <cofactor evidence="14 15">
        <name>Zn(2+)</name>
        <dbReference type="ChEBI" id="CHEBI:29105"/>
    </cofactor>
    <text evidence="14 15">Binds 1 zinc ion per subunit.</text>
</comment>
<feature type="signal peptide" evidence="12 15">
    <location>
        <begin position="1"/>
        <end position="16"/>
    </location>
</feature>
<dbReference type="PROSITE" id="PS51864">
    <property type="entry name" value="ASTACIN"/>
    <property type="match status" value="1"/>
</dbReference>
<dbReference type="EMBL" id="UZAH01025862">
    <property type="protein sequence ID" value="VDO71811.1"/>
    <property type="molecule type" value="Genomic_DNA"/>
</dbReference>
<dbReference type="InterPro" id="IPR006026">
    <property type="entry name" value="Peptidase_Metallo"/>
</dbReference>
<name>A0A183FJU9_HELPZ</name>
<keyword evidence="19" id="KW-1185">Reference proteome</keyword>
<evidence type="ECO:0000256" key="2">
    <source>
        <dbReference type="ARBA" id="ARBA00022525"/>
    </source>
</evidence>
<evidence type="ECO:0000256" key="7">
    <source>
        <dbReference type="ARBA" id="ARBA00022801"/>
    </source>
</evidence>
<comment type="subcellular location">
    <subcellularLocation>
        <location evidence="1 12">Secreted</location>
    </subcellularLocation>
</comment>
<evidence type="ECO:0000259" key="16">
    <source>
        <dbReference type="PROSITE" id="PS01180"/>
    </source>
</evidence>
<dbReference type="InterPro" id="IPR001506">
    <property type="entry name" value="Peptidase_M12A"/>
</dbReference>
<feature type="binding site" evidence="14">
    <location>
        <position position="235"/>
    </location>
    <ligand>
        <name>Zn(2+)</name>
        <dbReference type="ChEBI" id="CHEBI:29105"/>
        <note>catalytic</note>
    </ligand>
</feature>
<dbReference type="PANTHER" id="PTHR10127">
    <property type="entry name" value="DISCOIDIN, CUB, EGF, LAMININ , AND ZINC METALLOPROTEASE DOMAIN CONTAINING"/>
    <property type="match status" value="1"/>
</dbReference>
<evidence type="ECO:0000256" key="1">
    <source>
        <dbReference type="ARBA" id="ARBA00004613"/>
    </source>
</evidence>
<evidence type="ECO:0000256" key="13">
    <source>
        <dbReference type="PROSITE-ProRule" id="PRU00059"/>
    </source>
</evidence>
<dbReference type="GO" id="GO:0008270">
    <property type="term" value="F:zinc ion binding"/>
    <property type="evidence" value="ECO:0007669"/>
    <property type="project" value="UniProtKB-UniRule"/>
</dbReference>
<feature type="binding site" evidence="14">
    <location>
        <position position="241"/>
    </location>
    <ligand>
        <name>Zn(2+)</name>
        <dbReference type="ChEBI" id="CHEBI:29105"/>
        <note>catalytic</note>
    </ligand>
</feature>
<dbReference type="SUPFAM" id="SSF49854">
    <property type="entry name" value="Spermadhesin, CUB domain"/>
    <property type="match status" value="1"/>
</dbReference>
<dbReference type="InterPro" id="IPR024079">
    <property type="entry name" value="MetalloPept_cat_dom_sf"/>
</dbReference>
<sequence length="489" mass="54361">MRILLLLLIAAVCINAGIFNWKSTGLGEKLKETFGGLSKILFKANVSAIHERLSKLKDRIRAKLSLSAEEVKALAERLKLVKRTKVDTVQAMGDTIEEINMKSHVGEYLFQGDIVLTSAQADEITEDIFDDGSARSKRQAFRDRRYPSTVWTNGVAYFFDENASSSVKSVFKKAAELWRKDTCINFMESKFATDKIRVFMEVGCWSYVGRTGGEQKLSLGNGCDSIGTAAHELGHALGFFHTHSRHDRDRFITPDWLDQFTMETVATNDNYGITYDPGSVMHYGSTSASANKEPTMVPKEAKYIETLGSPFVSFYDLLMLNKHYNCTEKCSPQTSAKCENGGFPHPRNCMKCICPGGYGGDLCNARPAGCGEVLEATSDFQTFTSTVGNKKLGTEPREDFDKCHYWIKAPAGKKIAVKLAKFTPGGIAVDGCSYAGVEIKAKHDQRLTGFRFCSTEDANTLLLSETNLVPVIVYNRIYASDVTIQYRFF</sequence>
<accession>A0A3P7XCE3</accession>
<dbReference type="PRINTS" id="PR00480">
    <property type="entry name" value="ASTACIN"/>
</dbReference>
<keyword evidence="8 14" id="KW-0862">Zinc</keyword>
<dbReference type="SUPFAM" id="SSF55486">
    <property type="entry name" value="Metalloproteases ('zincins'), catalytic domain"/>
    <property type="match status" value="1"/>
</dbReference>
<dbReference type="PANTHER" id="PTHR10127:SF793">
    <property type="entry name" value="ZINC METALLOPROTEINASE NAS-31"/>
    <property type="match status" value="1"/>
</dbReference>
<evidence type="ECO:0000256" key="4">
    <source>
        <dbReference type="ARBA" id="ARBA00022670"/>
    </source>
</evidence>
<dbReference type="OrthoDB" id="5829157at2759"/>
<dbReference type="Gene3D" id="3.40.390.10">
    <property type="entry name" value="Collagenase (Catalytic Domain)"/>
    <property type="match status" value="1"/>
</dbReference>
<dbReference type="Gene3D" id="2.60.120.290">
    <property type="entry name" value="Spermadhesin, CUB domain"/>
    <property type="match status" value="1"/>
</dbReference>
<feature type="chain" id="PRO_5044513978" description="Zinc metalloproteinase" evidence="12 15">
    <location>
        <begin position="17"/>
        <end position="489"/>
    </location>
</feature>
<evidence type="ECO:0000256" key="6">
    <source>
        <dbReference type="ARBA" id="ARBA00022729"/>
    </source>
</evidence>
<gene>
    <name evidence="18" type="ORF">HPBE_LOCUS7336</name>
</gene>
<protein>
    <recommendedName>
        <fullName evidence="12">Zinc metalloproteinase</fullName>
    </recommendedName>
</protein>
<evidence type="ECO:0000256" key="9">
    <source>
        <dbReference type="ARBA" id="ARBA00023049"/>
    </source>
</evidence>
<dbReference type="PIRSF" id="PIRSF036365">
    <property type="entry name" value="Astacin_nematoda"/>
    <property type="match status" value="1"/>
</dbReference>
<comment type="caution">
    <text evidence="13">Lacks conserved residue(s) required for the propagation of feature annotation.</text>
</comment>
<organism evidence="19 20">
    <name type="scientific">Heligmosomoides polygyrus</name>
    <name type="common">Parasitic roundworm</name>
    <dbReference type="NCBI Taxonomy" id="6339"/>
    <lineage>
        <taxon>Eukaryota</taxon>
        <taxon>Metazoa</taxon>
        <taxon>Ecdysozoa</taxon>
        <taxon>Nematoda</taxon>
        <taxon>Chromadorea</taxon>
        <taxon>Rhabditida</taxon>
        <taxon>Rhabditina</taxon>
        <taxon>Rhabditomorpha</taxon>
        <taxon>Strongyloidea</taxon>
        <taxon>Heligmosomidae</taxon>
        <taxon>Heligmosomoides</taxon>
    </lineage>
</organism>
<proteinExistence type="predicted"/>
<feature type="active site" evidence="14">
    <location>
        <position position="232"/>
    </location>
</feature>
<dbReference type="CDD" id="cd04280">
    <property type="entry name" value="ZnMc_astacin_like"/>
    <property type="match status" value="1"/>
</dbReference>
<evidence type="ECO:0000259" key="17">
    <source>
        <dbReference type="PROSITE" id="PS51864"/>
    </source>
</evidence>
<keyword evidence="6 12" id="KW-0732">Signal</keyword>
<dbReference type="InterPro" id="IPR034035">
    <property type="entry name" value="Astacin-like_dom"/>
</dbReference>
<keyword evidence="7 14" id="KW-0378">Hydrolase</keyword>
<dbReference type="PROSITE" id="PS01180">
    <property type="entry name" value="CUB"/>
    <property type="match status" value="1"/>
</dbReference>
<keyword evidence="3" id="KW-0245">EGF-like domain</keyword>
<dbReference type="Pfam" id="PF01400">
    <property type="entry name" value="Astacin"/>
    <property type="match status" value="1"/>
</dbReference>
<dbReference type="Proteomes" id="UP000050761">
    <property type="component" value="Unassembled WGS sequence"/>
</dbReference>
<evidence type="ECO:0000256" key="10">
    <source>
        <dbReference type="ARBA" id="ARBA00023157"/>
    </source>
</evidence>
<evidence type="ECO:0000256" key="8">
    <source>
        <dbReference type="ARBA" id="ARBA00022833"/>
    </source>
</evidence>
<keyword evidence="5 14" id="KW-0479">Metal-binding</keyword>
<dbReference type="WBParaSite" id="HPBE_0000733501-mRNA-1">
    <property type="protein sequence ID" value="HPBE_0000733501-mRNA-1"/>
    <property type="gene ID" value="HPBE_0000733501"/>
</dbReference>
<dbReference type="GO" id="GO:0006508">
    <property type="term" value="P:proteolysis"/>
    <property type="evidence" value="ECO:0007669"/>
    <property type="project" value="UniProtKB-KW"/>
</dbReference>
<reference evidence="20" key="2">
    <citation type="submission" date="2019-09" db="UniProtKB">
        <authorList>
            <consortium name="WormBaseParasite"/>
        </authorList>
    </citation>
    <scope>IDENTIFICATION</scope>
</reference>
<dbReference type="AlphaFoldDB" id="A0A183FJU9"/>
<evidence type="ECO:0000256" key="11">
    <source>
        <dbReference type="ARBA" id="ARBA00023180"/>
    </source>
</evidence>
<feature type="binding site" evidence="14">
    <location>
        <position position="231"/>
    </location>
    <ligand>
        <name>Zn(2+)</name>
        <dbReference type="ChEBI" id="CHEBI:29105"/>
        <note>catalytic</note>
    </ligand>
</feature>
<feature type="domain" description="Peptidase M12A" evidence="17">
    <location>
        <begin position="139"/>
        <end position="327"/>
    </location>
</feature>
<evidence type="ECO:0000313" key="20">
    <source>
        <dbReference type="WBParaSite" id="HPBE_0000733501-mRNA-1"/>
    </source>
</evidence>
<evidence type="ECO:0000256" key="14">
    <source>
        <dbReference type="PROSITE-ProRule" id="PRU01211"/>
    </source>
</evidence>
<dbReference type="SMART" id="SM00235">
    <property type="entry name" value="ZnMc"/>
    <property type="match status" value="1"/>
</dbReference>
<dbReference type="InterPro" id="IPR017050">
    <property type="entry name" value="Metallopeptidase_nem"/>
</dbReference>
<dbReference type="GO" id="GO:0018996">
    <property type="term" value="P:molting cycle, collagen and cuticulin-based cuticle"/>
    <property type="evidence" value="ECO:0007669"/>
    <property type="project" value="InterPro"/>
</dbReference>
<dbReference type="InterPro" id="IPR000859">
    <property type="entry name" value="CUB_dom"/>
</dbReference>
<evidence type="ECO:0000256" key="5">
    <source>
        <dbReference type="ARBA" id="ARBA00022723"/>
    </source>
</evidence>